<evidence type="ECO:0000256" key="1">
    <source>
        <dbReference type="SAM" id="SignalP"/>
    </source>
</evidence>
<organism evidence="2 3">
    <name type="scientific">Tepidamorphus gemmatus</name>
    <dbReference type="NCBI Taxonomy" id="747076"/>
    <lineage>
        <taxon>Bacteria</taxon>
        <taxon>Pseudomonadati</taxon>
        <taxon>Pseudomonadota</taxon>
        <taxon>Alphaproteobacteria</taxon>
        <taxon>Hyphomicrobiales</taxon>
        <taxon>Tepidamorphaceae</taxon>
        <taxon>Tepidamorphus</taxon>
    </lineage>
</organism>
<feature type="chain" id="PRO_5020448689" evidence="1">
    <location>
        <begin position="31"/>
        <end position="289"/>
    </location>
</feature>
<name>A0A4R3M3W0_9HYPH</name>
<comment type="caution">
    <text evidence="2">The sequence shown here is derived from an EMBL/GenBank/DDBJ whole genome shotgun (WGS) entry which is preliminary data.</text>
</comment>
<protein>
    <submittedName>
        <fullName evidence="2">Uncharacterized protein DUF3108</fullName>
    </submittedName>
</protein>
<sequence length="289" mass="30873">MKSVAWSARLAKRISVAAVVGLAAVTVATADEADYRFQLNYRVSLGALPIGNATLVGTFEGPKYRIDGFGKLTGIAGVLYEYSASASSAGRLQHGRTQPSAFSVNATDGKKTATIRMTMNSSGVRQLRITPTPTPYHVNHPNRVKVTEADKRGIIDPISALFFPGGYSVDGFDKRACERSVPIFNGQERFDVNLEYREIQPVSGGVGFADEVLVCNARYRAIAGHRTDKDEVKTAEKITAEVMLTPVPGSDILVPYRVTIPTPLGAAVVQATELTASGALQTRAAALAD</sequence>
<gene>
    <name evidence="2" type="ORF">EDC22_11235</name>
</gene>
<dbReference type="EMBL" id="SMAK01000012">
    <property type="protein sequence ID" value="TCT05865.1"/>
    <property type="molecule type" value="Genomic_DNA"/>
</dbReference>
<dbReference type="Pfam" id="PF11306">
    <property type="entry name" value="DUF3108"/>
    <property type="match status" value="1"/>
</dbReference>
<reference evidence="2 3" key="1">
    <citation type="submission" date="2019-03" db="EMBL/GenBank/DDBJ databases">
        <title>Genomic Encyclopedia of Type Strains, Phase IV (KMG-IV): sequencing the most valuable type-strain genomes for metagenomic binning, comparative biology and taxonomic classification.</title>
        <authorList>
            <person name="Goeker M."/>
        </authorList>
    </citation>
    <scope>NUCLEOTIDE SEQUENCE [LARGE SCALE GENOMIC DNA]</scope>
    <source>
        <strain evidence="2 3">DSM 19345</strain>
    </source>
</reference>
<keyword evidence="3" id="KW-1185">Reference proteome</keyword>
<proteinExistence type="predicted"/>
<feature type="signal peptide" evidence="1">
    <location>
        <begin position="1"/>
        <end position="30"/>
    </location>
</feature>
<dbReference type="InterPro" id="IPR021457">
    <property type="entry name" value="DUF3108"/>
</dbReference>
<dbReference type="AlphaFoldDB" id="A0A4R3M3W0"/>
<dbReference type="Proteomes" id="UP000295678">
    <property type="component" value="Unassembled WGS sequence"/>
</dbReference>
<dbReference type="OrthoDB" id="7630100at2"/>
<accession>A0A4R3M3W0</accession>
<keyword evidence="1" id="KW-0732">Signal</keyword>
<evidence type="ECO:0000313" key="2">
    <source>
        <dbReference type="EMBL" id="TCT05865.1"/>
    </source>
</evidence>
<evidence type="ECO:0000313" key="3">
    <source>
        <dbReference type="Proteomes" id="UP000295678"/>
    </source>
</evidence>
<dbReference type="RefSeq" id="WP_132807623.1">
    <property type="nucleotide sequence ID" value="NZ_SMAK01000012.1"/>
</dbReference>